<gene>
    <name evidence="1" type="ORF">AS180_06465</name>
</gene>
<sequence>MNIASFIIIAALVVYIFTLHSKIRALEKQIKTTPLTENQQEALAIKVSAMLEKGYTNVEVIKAVRQDTGWGLLQAKQYVDTFKR</sequence>
<dbReference type="AlphaFoldDB" id="A0A0V8JPP0"/>
<comment type="caution">
    <text evidence="1">The sequence shown here is derived from an EMBL/GenBank/DDBJ whole genome shotgun (WGS) entry which is preliminary data.</text>
</comment>
<organism evidence="1 2">
    <name type="scientific">Priestia veravalensis</name>
    <dbReference type="NCBI Taxonomy" id="1414648"/>
    <lineage>
        <taxon>Bacteria</taxon>
        <taxon>Bacillati</taxon>
        <taxon>Bacillota</taxon>
        <taxon>Bacilli</taxon>
        <taxon>Bacillales</taxon>
        <taxon>Bacillaceae</taxon>
        <taxon>Priestia</taxon>
    </lineage>
</organism>
<evidence type="ECO:0008006" key="3">
    <source>
        <dbReference type="Google" id="ProtNLM"/>
    </source>
</evidence>
<accession>A0A0V8JPP0</accession>
<keyword evidence="2" id="KW-1185">Reference proteome</keyword>
<proteinExistence type="predicted"/>
<name>A0A0V8JPP0_9BACI</name>
<evidence type="ECO:0000313" key="1">
    <source>
        <dbReference type="EMBL" id="KSU88624.1"/>
    </source>
</evidence>
<protein>
    <recommendedName>
        <fullName evidence="3">Ribosomal protein L7/L12 C-terminal domain-containing protein</fullName>
    </recommendedName>
</protein>
<evidence type="ECO:0000313" key="2">
    <source>
        <dbReference type="Proteomes" id="UP000053681"/>
    </source>
</evidence>
<dbReference type="Proteomes" id="UP000053681">
    <property type="component" value="Unassembled WGS sequence"/>
</dbReference>
<dbReference type="InterPro" id="IPR014719">
    <property type="entry name" value="Ribosomal_bL12_C/ClpS-like"/>
</dbReference>
<dbReference type="EMBL" id="LNQP01000017">
    <property type="protein sequence ID" value="KSU88624.1"/>
    <property type="molecule type" value="Genomic_DNA"/>
</dbReference>
<dbReference type="GeneID" id="93681443"/>
<reference evidence="1 2" key="1">
    <citation type="submission" date="2015-11" db="EMBL/GenBank/DDBJ databases">
        <title>Bacillus caseinolyticus sp nov.</title>
        <authorList>
            <person name="Dastager S.G."/>
            <person name="Mawlankar R."/>
        </authorList>
    </citation>
    <scope>NUCLEOTIDE SEQUENCE [LARGE SCALE GENOMIC DNA]</scope>
    <source>
        <strain evidence="1 2">SGD-V-76</strain>
    </source>
</reference>
<dbReference type="Gene3D" id="3.30.1390.10">
    <property type="match status" value="1"/>
</dbReference>
<dbReference type="RefSeq" id="WP_062686569.1">
    <property type="nucleotide sequence ID" value="NZ_KQ758636.1"/>
</dbReference>